<sequence length="273" mass="30158">MTNDAFDLIGLPDRPEKPRERGLTHMLDKGLSAREVENVLNGAAHIIDVAKLGWGTAAVTKNLETKLDVYREAGIPFFFGGTLFEAYFLRDQIDDYRRLLDDLDVHHVEISAGAVAMAHEDKLDFIELFANDFTVVSEVGSKDSSDVMAPYRWVEFMQAELAAGSWKVTAESREAGTAGLFRPNGEVRTGLVDEILSRVDPHDIIFEAPNKKQQAWLIKHQGANVNLGNIHPEEVVPLETLRLGLRGDTLFEFLTPGITPHLPGGFPSGDGHS</sequence>
<dbReference type="InterPro" id="IPR036112">
    <property type="entry name" value="ComA_synth_sf"/>
</dbReference>
<reference evidence="2" key="1">
    <citation type="submission" date="2022-08" db="EMBL/GenBank/DDBJ databases">
        <title>Genomic Encyclopedia of Type Strains, Phase V (KMG-V): Genome sequencing to study the core and pangenomes of soil and plant-associated prokaryotes.</title>
        <authorList>
            <person name="Whitman W."/>
        </authorList>
    </citation>
    <scope>NUCLEOTIDE SEQUENCE</scope>
    <source>
        <strain evidence="2">SP3049</strain>
    </source>
</reference>
<name>A0A9X2Q8G9_9BACT</name>
<dbReference type="GO" id="GO:0043817">
    <property type="term" value="F:phosphosulfolactate synthase activity"/>
    <property type="evidence" value="ECO:0007669"/>
    <property type="project" value="UniProtKB-EC"/>
</dbReference>
<proteinExistence type="inferred from homology"/>
<dbReference type="PANTHER" id="PTHR48413">
    <property type="match status" value="1"/>
</dbReference>
<dbReference type="EMBL" id="JANUAE010000007">
    <property type="protein sequence ID" value="MCS3710570.1"/>
    <property type="molecule type" value="Genomic_DNA"/>
</dbReference>
<protein>
    <submittedName>
        <fullName evidence="2">Phosphosulfolactate synthase</fullName>
        <ecNumber evidence="2">4.4.1.19</ecNumber>
    </submittedName>
</protein>
<dbReference type="Pfam" id="PF02679">
    <property type="entry name" value="ComA"/>
    <property type="match status" value="1"/>
</dbReference>
<dbReference type="Proteomes" id="UP001155057">
    <property type="component" value="Unassembled WGS sequence"/>
</dbReference>
<dbReference type="InterPro" id="IPR013785">
    <property type="entry name" value="Aldolase_TIM"/>
</dbReference>
<dbReference type="AlphaFoldDB" id="A0A9X2Q8G9"/>
<dbReference type="InterPro" id="IPR003830">
    <property type="entry name" value="ComA_synth"/>
</dbReference>
<dbReference type="Gene3D" id="3.20.20.70">
    <property type="entry name" value="Aldolase class I"/>
    <property type="match status" value="1"/>
</dbReference>
<dbReference type="RefSeq" id="WP_259048035.1">
    <property type="nucleotide sequence ID" value="NZ_JANTZW010000006.1"/>
</dbReference>
<dbReference type="PANTHER" id="PTHR48413:SF1">
    <property type="entry name" value="PROTEIN HEAT-STRESS-ASSOCIATED 32"/>
    <property type="match status" value="1"/>
</dbReference>
<accession>A0A9X2Q8G9</accession>
<gene>
    <name evidence="2" type="ORF">GGP61_002183</name>
</gene>
<organism evidence="2 3">
    <name type="scientific">Salinibacter ruber</name>
    <dbReference type="NCBI Taxonomy" id="146919"/>
    <lineage>
        <taxon>Bacteria</taxon>
        <taxon>Pseudomonadati</taxon>
        <taxon>Rhodothermota</taxon>
        <taxon>Rhodothermia</taxon>
        <taxon>Rhodothermales</taxon>
        <taxon>Salinibacteraceae</taxon>
        <taxon>Salinibacter</taxon>
    </lineage>
</organism>
<comment type="similarity">
    <text evidence="1">Belongs to the phosphosulfolactate synthase family.</text>
</comment>
<evidence type="ECO:0000256" key="1">
    <source>
        <dbReference type="ARBA" id="ARBA00010424"/>
    </source>
</evidence>
<dbReference type="EC" id="4.4.1.19" evidence="2"/>
<evidence type="ECO:0000313" key="2">
    <source>
        <dbReference type="EMBL" id="MCS3710570.1"/>
    </source>
</evidence>
<dbReference type="SUPFAM" id="SSF102110">
    <property type="entry name" value="(2r)-phospho-3-sulfolactate synthase ComA"/>
    <property type="match status" value="1"/>
</dbReference>
<comment type="caution">
    <text evidence="2">The sequence shown here is derived from an EMBL/GenBank/DDBJ whole genome shotgun (WGS) entry which is preliminary data.</text>
</comment>
<evidence type="ECO:0000313" key="3">
    <source>
        <dbReference type="Proteomes" id="UP001155057"/>
    </source>
</evidence>
<keyword evidence="2" id="KW-0456">Lyase</keyword>